<reference evidence="2 3" key="1">
    <citation type="journal article" date="2016" name="Sci. Rep.">
        <title>Metabolic traits of an uncultured archaeal lineage -MSBL1- from brine pools of the Red Sea.</title>
        <authorList>
            <person name="Mwirichia R."/>
            <person name="Alam I."/>
            <person name="Rashid M."/>
            <person name="Vinu M."/>
            <person name="Ba-Alawi W."/>
            <person name="Anthony Kamau A."/>
            <person name="Kamanda Ngugi D."/>
            <person name="Goker M."/>
            <person name="Klenk H.P."/>
            <person name="Bajic V."/>
            <person name="Stingl U."/>
        </authorList>
    </citation>
    <scope>NUCLEOTIDE SEQUENCE [LARGE SCALE GENOMIC DNA]</scope>
    <source>
        <strain evidence="2">SCGC-AAA382A20</strain>
    </source>
</reference>
<evidence type="ECO:0000313" key="3">
    <source>
        <dbReference type="Proteomes" id="UP000070263"/>
    </source>
</evidence>
<comment type="caution">
    <text evidence="2">The sequence shown here is derived from an EMBL/GenBank/DDBJ whole genome shotgun (WGS) entry which is preliminary data.</text>
</comment>
<evidence type="ECO:0000259" key="1">
    <source>
        <dbReference type="Pfam" id="PF01402"/>
    </source>
</evidence>
<gene>
    <name evidence="2" type="ORF">AKJ51_00135</name>
</gene>
<dbReference type="Proteomes" id="UP000070263">
    <property type="component" value="Unassembled WGS sequence"/>
</dbReference>
<name>A0A133VMS6_9EURY</name>
<organism evidence="2 3">
    <name type="scientific">candidate division MSBL1 archaeon SCGC-AAA382A20</name>
    <dbReference type="NCBI Taxonomy" id="1698280"/>
    <lineage>
        <taxon>Archaea</taxon>
        <taxon>Methanobacteriati</taxon>
        <taxon>Methanobacteriota</taxon>
        <taxon>candidate division MSBL1</taxon>
    </lineage>
</organism>
<keyword evidence="3" id="KW-1185">Reference proteome</keyword>
<feature type="domain" description="Ribbon-helix-helix protein CopG" evidence="1">
    <location>
        <begin position="12"/>
        <end position="42"/>
    </location>
</feature>
<dbReference type="EMBL" id="LHYE01000001">
    <property type="protein sequence ID" value="KXB07756.1"/>
    <property type="molecule type" value="Genomic_DNA"/>
</dbReference>
<dbReference type="Pfam" id="PF01402">
    <property type="entry name" value="RHH_1"/>
    <property type="match status" value="1"/>
</dbReference>
<sequence length="155" mass="18097">MRDNLKKANVVLTKDLIDQIDEKKNHHHGSRSQLIRQALAEYFDGNPESDTKLCLKPIRKKLESVGDSIDEIQNELQWFDKKIDAITSREMIRKVSEDIEKLLLEKEEPLSVPDIGEHLPYEQNELLRGVEILEDRFTVVRVEQGKLPKWKIRGN</sequence>
<dbReference type="GO" id="GO:0006355">
    <property type="term" value="P:regulation of DNA-templated transcription"/>
    <property type="evidence" value="ECO:0007669"/>
    <property type="project" value="InterPro"/>
</dbReference>
<proteinExistence type="predicted"/>
<dbReference type="CDD" id="cd22231">
    <property type="entry name" value="RHH_NikR_HicB-like"/>
    <property type="match status" value="1"/>
</dbReference>
<dbReference type="InterPro" id="IPR002145">
    <property type="entry name" value="CopG"/>
</dbReference>
<dbReference type="AlphaFoldDB" id="A0A133VMS6"/>
<accession>A0A133VMS6</accession>
<evidence type="ECO:0000313" key="2">
    <source>
        <dbReference type="EMBL" id="KXB07756.1"/>
    </source>
</evidence>
<protein>
    <recommendedName>
        <fullName evidence="1">Ribbon-helix-helix protein CopG domain-containing protein</fullName>
    </recommendedName>
</protein>